<reference evidence="3" key="1">
    <citation type="submission" date="2016-06" db="UniProtKB">
        <authorList>
            <consortium name="WormBaseParasite"/>
        </authorList>
    </citation>
    <scope>IDENTIFICATION</scope>
</reference>
<evidence type="ECO:0000313" key="1">
    <source>
        <dbReference type="EMBL" id="VDO53753.1"/>
    </source>
</evidence>
<evidence type="ECO:0000313" key="2">
    <source>
        <dbReference type="Proteomes" id="UP000267606"/>
    </source>
</evidence>
<keyword evidence="2" id="KW-1185">Reference proteome</keyword>
<dbReference type="Proteomes" id="UP000267606">
    <property type="component" value="Unassembled WGS sequence"/>
</dbReference>
<name>A0A183HKN1_9BILA</name>
<dbReference type="WBParaSite" id="OFLC_0000804201-mRNA-1">
    <property type="protein sequence ID" value="OFLC_0000804201-mRNA-1"/>
    <property type="gene ID" value="OFLC_0000804201"/>
</dbReference>
<dbReference type="AlphaFoldDB" id="A0A183HKN1"/>
<organism evidence="3">
    <name type="scientific">Onchocerca flexuosa</name>
    <dbReference type="NCBI Taxonomy" id="387005"/>
    <lineage>
        <taxon>Eukaryota</taxon>
        <taxon>Metazoa</taxon>
        <taxon>Ecdysozoa</taxon>
        <taxon>Nematoda</taxon>
        <taxon>Chromadorea</taxon>
        <taxon>Rhabditida</taxon>
        <taxon>Spirurina</taxon>
        <taxon>Spiruromorpha</taxon>
        <taxon>Filarioidea</taxon>
        <taxon>Onchocercidae</taxon>
        <taxon>Onchocerca</taxon>
    </lineage>
</organism>
<protein>
    <submittedName>
        <fullName evidence="1 3">Uncharacterized protein</fullName>
    </submittedName>
</protein>
<gene>
    <name evidence="1" type="ORF">OFLC_LOCUS8039</name>
</gene>
<sequence>MEENTRNGGMASDIHLAQQQKKEYGALCMKQYEVKQSKDNENDEGINENFKTVVAMIVDDDIRKTYILCKEVRLINPEELINTIEA</sequence>
<reference evidence="1 2" key="2">
    <citation type="submission" date="2018-11" db="EMBL/GenBank/DDBJ databases">
        <authorList>
            <consortium name="Pathogen Informatics"/>
        </authorList>
    </citation>
    <scope>NUCLEOTIDE SEQUENCE [LARGE SCALE GENOMIC DNA]</scope>
</reference>
<dbReference type="EMBL" id="UZAJ01008807">
    <property type="protein sequence ID" value="VDO53753.1"/>
    <property type="molecule type" value="Genomic_DNA"/>
</dbReference>
<dbReference type="STRING" id="387005.A0A183HKN1"/>
<evidence type="ECO:0000313" key="3">
    <source>
        <dbReference type="WBParaSite" id="OFLC_0000804201-mRNA-1"/>
    </source>
</evidence>
<accession>A0A183HKN1</accession>
<proteinExistence type="predicted"/>